<dbReference type="InterPro" id="IPR000914">
    <property type="entry name" value="SBP_5_dom"/>
</dbReference>
<dbReference type="SUPFAM" id="SSF53850">
    <property type="entry name" value="Periplasmic binding protein-like II"/>
    <property type="match status" value="1"/>
</dbReference>
<evidence type="ECO:0000256" key="1">
    <source>
        <dbReference type="ARBA" id="ARBA00005695"/>
    </source>
</evidence>
<protein>
    <submittedName>
        <fullName evidence="5">ABC transporter, substrate-binding protein</fullName>
    </submittedName>
</protein>
<evidence type="ECO:0000256" key="3">
    <source>
        <dbReference type="ARBA" id="ARBA00022729"/>
    </source>
</evidence>
<reference evidence="5" key="1">
    <citation type="submission" date="2013-08" db="EMBL/GenBank/DDBJ databases">
        <authorList>
            <person name="Mendez C."/>
            <person name="Richter M."/>
            <person name="Ferrer M."/>
            <person name="Sanchez J."/>
        </authorList>
    </citation>
    <scope>NUCLEOTIDE SEQUENCE</scope>
</reference>
<dbReference type="GO" id="GO:0015833">
    <property type="term" value="P:peptide transport"/>
    <property type="evidence" value="ECO:0007669"/>
    <property type="project" value="TreeGrafter"/>
</dbReference>
<dbReference type="EMBL" id="AUZX01002011">
    <property type="protein sequence ID" value="EQD77806.1"/>
    <property type="molecule type" value="Genomic_DNA"/>
</dbReference>
<dbReference type="PANTHER" id="PTHR30290:SF9">
    <property type="entry name" value="OLIGOPEPTIDE-BINDING PROTEIN APPA"/>
    <property type="match status" value="1"/>
</dbReference>
<gene>
    <name evidence="5" type="ORF">B1A_02714</name>
</gene>
<evidence type="ECO:0000313" key="5">
    <source>
        <dbReference type="EMBL" id="EQD77806.1"/>
    </source>
</evidence>
<dbReference type="Gene3D" id="3.40.190.10">
    <property type="entry name" value="Periplasmic binding protein-like II"/>
    <property type="match status" value="1"/>
</dbReference>
<dbReference type="InterPro" id="IPR039424">
    <property type="entry name" value="SBP_5"/>
</dbReference>
<comment type="similarity">
    <text evidence="1">Belongs to the bacterial solute-binding protein 5 family.</text>
</comment>
<dbReference type="PANTHER" id="PTHR30290">
    <property type="entry name" value="PERIPLASMIC BINDING COMPONENT OF ABC TRANSPORTER"/>
    <property type="match status" value="1"/>
</dbReference>
<dbReference type="Pfam" id="PF00496">
    <property type="entry name" value="SBP_bac_5"/>
    <property type="match status" value="1"/>
</dbReference>
<organism evidence="5">
    <name type="scientific">mine drainage metagenome</name>
    <dbReference type="NCBI Taxonomy" id="410659"/>
    <lineage>
        <taxon>unclassified sequences</taxon>
        <taxon>metagenomes</taxon>
        <taxon>ecological metagenomes</taxon>
    </lineage>
</organism>
<name>T1BXU2_9ZZZZ</name>
<reference evidence="5" key="2">
    <citation type="journal article" date="2014" name="ISME J.">
        <title>Microbial stratification in low pH oxic and suboxic macroscopic growths along an acid mine drainage.</title>
        <authorList>
            <person name="Mendez-Garcia C."/>
            <person name="Mesa V."/>
            <person name="Sprenger R.R."/>
            <person name="Richter M."/>
            <person name="Diez M.S."/>
            <person name="Solano J."/>
            <person name="Bargiela R."/>
            <person name="Golyshina O.V."/>
            <person name="Manteca A."/>
            <person name="Ramos J.L."/>
            <person name="Gallego J.R."/>
            <person name="Llorente I."/>
            <person name="Martins Dos Santos V.A."/>
            <person name="Jensen O.N."/>
            <person name="Pelaez A.I."/>
            <person name="Sanchez J."/>
            <person name="Ferrer M."/>
        </authorList>
    </citation>
    <scope>NUCLEOTIDE SEQUENCE</scope>
</reference>
<dbReference type="AlphaFoldDB" id="T1BXU2"/>
<proteinExistence type="inferred from homology"/>
<comment type="caution">
    <text evidence="5">The sequence shown here is derived from an EMBL/GenBank/DDBJ whole genome shotgun (WGS) entry which is preliminary data.</text>
</comment>
<evidence type="ECO:0000259" key="4">
    <source>
        <dbReference type="Pfam" id="PF00496"/>
    </source>
</evidence>
<dbReference type="GO" id="GO:1904680">
    <property type="term" value="F:peptide transmembrane transporter activity"/>
    <property type="evidence" value="ECO:0007669"/>
    <property type="project" value="TreeGrafter"/>
</dbReference>
<evidence type="ECO:0000256" key="2">
    <source>
        <dbReference type="ARBA" id="ARBA00022448"/>
    </source>
</evidence>
<feature type="domain" description="Solute-binding protein family 5" evidence="4">
    <location>
        <begin position="79"/>
        <end position="110"/>
    </location>
</feature>
<feature type="non-terminal residue" evidence="5">
    <location>
        <position position="110"/>
    </location>
</feature>
<keyword evidence="3" id="KW-0732">Signal</keyword>
<accession>T1BXU2</accession>
<sequence>MALRTQLRSLPPLLAAGLSLCLAGCGAAPPKPAAGGTIRVALIGAPGSIDPLKAASTSATEVDDLIYDGLVRVSPALKAQPDLATRWRISKDGRTYTFQLNPKARWQDGS</sequence>
<keyword evidence="2" id="KW-0813">Transport</keyword>